<organism evidence="6 8">
    <name type="scientific">Didymodactylos carnosus</name>
    <dbReference type="NCBI Taxonomy" id="1234261"/>
    <lineage>
        <taxon>Eukaryota</taxon>
        <taxon>Metazoa</taxon>
        <taxon>Spiralia</taxon>
        <taxon>Gnathifera</taxon>
        <taxon>Rotifera</taxon>
        <taxon>Eurotatoria</taxon>
        <taxon>Bdelloidea</taxon>
        <taxon>Philodinida</taxon>
        <taxon>Philodinidae</taxon>
        <taxon>Didymodactylos</taxon>
    </lineage>
</organism>
<dbReference type="Proteomes" id="UP000677228">
    <property type="component" value="Unassembled WGS sequence"/>
</dbReference>
<gene>
    <name evidence="6" type="ORF">OVA965_LOCUS21454</name>
    <name evidence="7" type="ORF">TMI583_LOCUS22108</name>
</gene>
<keyword evidence="4" id="KW-0325">Glycoprotein</keyword>
<evidence type="ECO:0000256" key="4">
    <source>
        <dbReference type="ARBA" id="ARBA00023180"/>
    </source>
</evidence>
<dbReference type="AlphaFoldDB" id="A0A8S2EH64"/>
<dbReference type="GO" id="GO:0008107">
    <property type="term" value="F:galactoside 2-alpha-L-fucosyltransferase activity"/>
    <property type="evidence" value="ECO:0007669"/>
    <property type="project" value="InterPro"/>
</dbReference>
<evidence type="ECO:0000256" key="5">
    <source>
        <dbReference type="ARBA" id="ARBA00023316"/>
    </source>
</evidence>
<proteinExistence type="inferred from homology"/>
<dbReference type="Proteomes" id="UP000682733">
    <property type="component" value="Unassembled WGS sequence"/>
</dbReference>
<dbReference type="GO" id="GO:0071555">
    <property type="term" value="P:cell wall organization"/>
    <property type="evidence" value="ECO:0007669"/>
    <property type="project" value="UniProtKB-KW"/>
</dbReference>
<reference evidence="6" key="1">
    <citation type="submission" date="2021-02" db="EMBL/GenBank/DDBJ databases">
        <authorList>
            <person name="Nowell W R."/>
        </authorList>
    </citation>
    <scope>NUCLEOTIDE SEQUENCE</scope>
</reference>
<comment type="caution">
    <text evidence="6">The sequence shown here is derived from an EMBL/GenBank/DDBJ whole genome shotgun (WGS) entry which is preliminary data.</text>
</comment>
<dbReference type="GO" id="GO:0016020">
    <property type="term" value="C:membrane"/>
    <property type="evidence" value="ECO:0007669"/>
    <property type="project" value="InterPro"/>
</dbReference>
<evidence type="ECO:0000256" key="2">
    <source>
        <dbReference type="ARBA" id="ARBA00022676"/>
    </source>
</evidence>
<protein>
    <submittedName>
        <fullName evidence="6">Uncharacterized protein</fullName>
    </submittedName>
</protein>
<dbReference type="Pfam" id="PF03254">
    <property type="entry name" value="XG_FTase"/>
    <property type="match status" value="1"/>
</dbReference>
<dbReference type="EMBL" id="CAJOBA010029679">
    <property type="protein sequence ID" value="CAF3951365.1"/>
    <property type="molecule type" value="Genomic_DNA"/>
</dbReference>
<comment type="similarity">
    <text evidence="1">Belongs to the glycosyltransferase 37 family.</text>
</comment>
<dbReference type="GO" id="GO:0042546">
    <property type="term" value="P:cell wall biogenesis"/>
    <property type="evidence" value="ECO:0007669"/>
    <property type="project" value="InterPro"/>
</dbReference>
<evidence type="ECO:0000313" key="7">
    <source>
        <dbReference type="EMBL" id="CAF3951365.1"/>
    </source>
</evidence>
<evidence type="ECO:0000313" key="6">
    <source>
        <dbReference type="EMBL" id="CAF1147914.1"/>
    </source>
</evidence>
<evidence type="ECO:0000313" key="8">
    <source>
        <dbReference type="Proteomes" id="UP000677228"/>
    </source>
</evidence>
<keyword evidence="5" id="KW-0961">Cell wall biogenesis/degradation</keyword>
<evidence type="ECO:0000256" key="3">
    <source>
        <dbReference type="ARBA" id="ARBA00022679"/>
    </source>
</evidence>
<feature type="non-terminal residue" evidence="6">
    <location>
        <position position="1"/>
    </location>
</feature>
<dbReference type="InterPro" id="IPR004938">
    <property type="entry name" value="XG_FTase"/>
</dbReference>
<accession>A0A8S2EH64</accession>
<sequence length="178" mass="20430">RWFVATDYQPYKTYIKTNIPSNIEVLNPSIPTDGMYQCSDVQQALVDLWSLSKCQQLILTSWSSFGWMASGLSGKHPMIVANSKKCYQQTHSRPCYYELTHLKQLSCFHSSQMLNNEDEQCCQSGFCSRDCLHHGSLIGHKLYFLIVWPKIATIPLTFQRELAPLRTTEYMGSFILAC</sequence>
<dbReference type="Gene3D" id="3.40.50.11350">
    <property type="match status" value="1"/>
</dbReference>
<keyword evidence="3" id="KW-0808">Transferase</keyword>
<name>A0A8S2EH64_9BILA</name>
<evidence type="ECO:0000256" key="1">
    <source>
        <dbReference type="ARBA" id="ARBA00010481"/>
    </source>
</evidence>
<dbReference type="EMBL" id="CAJNOK010011762">
    <property type="protein sequence ID" value="CAF1147914.1"/>
    <property type="molecule type" value="Genomic_DNA"/>
</dbReference>
<keyword evidence="2" id="KW-0328">Glycosyltransferase</keyword>